<dbReference type="PANTHER" id="PTHR34390">
    <property type="entry name" value="UPF0442 PROTEIN YJJB-RELATED"/>
    <property type="match status" value="1"/>
</dbReference>
<evidence type="ECO:0000259" key="9">
    <source>
        <dbReference type="Pfam" id="PF12821"/>
    </source>
</evidence>
<protein>
    <submittedName>
        <fullName evidence="10">Threonine/serine exporter</fullName>
    </submittedName>
</protein>
<accession>A0A2V1J0F1</accession>
<evidence type="ECO:0000313" key="10">
    <source>
        <dbReference type="EMBL" id="PWB08877.1"/>
    </source>
</evidence>
<keyword evidence="5 8" id="KW-1133">Transmembrane helix</keyword>
<keyword evidence="4 8" id="KW-0812">Transmembrane</keyword>
<evidence type="ECO:0000256" key="6">
    <source>
        <dbReference type="ARBA" id="ARBA00023136"/>
    </source>
</evidence>
<keyword evidence="11" id="KW-1185">Reference proteome</keyword>
<dbReference type="InterPro" id="IPR050539">
    <property type="entry name" value="ThrE_Dicarb/AminoAcid_Exp"/>
</dbReference>
<feature type="transmembrane region" description="Helical" evidence="8">
    <location>
        <begin position="129"/>
        <end position="151"/>
    </location>
</feature>
<feature type="transmembrane region" description="Helical" evidence="8">
    <location>
        <begin position="87"/>
        <end position="109"/>
    </location>
</feature>
<feature type="transmembrane region" description="Helical" evidence="8">
    <location>
        <begin position="29"/>
        <end position="47"/>
    </location>
</feature>
<gene>
    <name evidence="10" type="ORF">C5O25_03085</name>
</gene>
<evidence type="ECO:0000256" key="8">
    <source>
        <dbReference type="SAM" id="Phobius"/>
    </source>
</evidence>
<dbReference type="GeneID" id="93424572"/>
<keyword evidence="6 8" id="KW-0472">Membrane</keyword>
<comment type="similarity">
    <text evidence="7">Belongs to the ThrE exporter (TC 2.A.79) family.</text>
</comment>
<feature type="transmembrane region" description="Helical" evidence="8">
    <location>
        <begin position="6"/>
        <end position="22"/>
    </location>
</feature>
<sequence>MDIDILSDAFFAALAAIGFSSISRLPLRAYPYCAAIAALGHSLRYLLMMRPVPGFHIFWASLVASFLIGLIAVMISSRTRTPAEAYFFPALLPMIPGMYAYRAFGALAVCVLNDNPDTFGYYFYQAASNGFVCMAVLIAMVTGATLPIFIFKKISFQATR</sequence>
<comment type="subcellular location">
    <subcellularLocation>
        <location evidence="1">Cell membrane</location>
        <topology evidence="1">Multi-pass membrane protein</topology>
    </subcellularLocation>
</comment>
<organism evidence="10 11">
    <name type="scientific">Paramuribaculum intestinale</name>
    <dbReference type="NCBI Taxonomy" id="2094151"/>
    <lineage>
        <taxon>Bacteria</taxon>
        <taxon>Pseudomonadati</taxon>
        <taxon>Bacteroidota</taxon>
        <taxon>Bacteroidia</taxon>
        <taxon>Bacteroidales</taxon>
        <taxon>Muribaculaceae</taxon>
        <taxon>Paramuribaculum</taxon>
    </lineage>
</organism>
<feature type="transmembrane region" description="Helical" evidence="8">
    <location>
        <begin position="53"/>
        <end position="75"/>
    </location>
</feature>
<dbReference type="EMBL" id="PUBV01000004">
    <property type="protein sequence ID" value="PWB08877.1"/>
    <property type="molecule type" value="Genomic_DNA"/>
</dbReference>
<keyword evidence="2" id="KW-1003">Cell membrane</keyword>
<comment type="caution">
    <text evidence="10">The sequence shown here is derived from an EMBL/GenBank/DDBJ whole genome shotgun (WGS) entry which is preliminary data.</text>
</comment>
<dbReference type="AlphaFoldDB" id="A0A2V1J0F1"/>
<evidence type="ECO:0000256" key="2">
    <source>
        <dbReference type="ARBA" id="ARBA00022475"/>
    </source>
</evidence>
<dbReference type="RefSeq" id="WP_107035265.1">
    <property type="nucleotide sequence ID" value="NZ_CAONGC010000015.1"/>
</dbReference>
<dbReference type="PANTHER" id="PTHR34390:SF1">
    <property type="entry name" value="SUCCINATE TRANSPORTER SUBUNIT YJJB-RELATED"/>
    <property type="match status" value="1"/>
</dbReference>
<keyword evidence="3" id="KW-0997">Cell inner membrane</keyword>
<dbReference type="GO" id="GO:0005886">
    <property type="term" value="C:plasma membrane"/>
    <property type="evidence" value="ECO:0007669"/>
    <property type="project" value="UniProtKB-SubCell"/>
</dbReference>
<evidence type="ECO:0000256" key="4">
    <source>
        <dbReference type="ARBA" id="ARBA00022692"/>
    </source>
</evidence>
<dbReference type="Pfam" id="PF12821">
    <property type="entry name" value="ThrE_2"/>
    <property type="match status" value="1"/>
</dbReference>
<reference evidence="11" key="1">
    <citation type="submission" date="2018-02" db="EMBL/GenBank/DDBJ databases">
        <authorList>
            <person name="Clavel T."/>
            <person name="Strowig T."/>
        </authorList>
    </citation>
    <scope>NUCLEOTIDE SEQUENCE [LARGE SCALE GENOMIC DNA]</scope>
    <source>
        <strain evidence="11">DSM 100764</strain>
    </source>
</reference>
<evidence type="ECO:0000256" key="7">
    <source>
        <dbReference type="ARBA" id="ARBA00034125"/>
    </source>
</evidence>
<dbReference type="Proteomes" id="UP000244925">
    <property type="component" value="Unassembled WGS sequence"/>
</dbReference>
<proteinExistence type="inferred from homology"/>
<evidence type="ECO:0000313" key="11">
    <source>
        <dbReference type="Proteomes" id="UP000244925"/>
    </source>
</evidence>
<evidence type="ECO:0000256" key="5">
    <source>
        <dbReference type="ARBA" id="ARBA00022989"/>
    </source>
</evidence>
<name>A0A2V1J0F1_9BACT</name>
<evidence type="ECO:0000256" key="1">
    <source>
        <dbReference type="ARBA" id="ARBA00004651"/>
    </source>
</evidence>
<dbReference type="GO" id="GO:0015744">
    <property type="term" value="P:succinate transport"/>
    <property type="evidence" value="ECO:0007669"/>
    <property type="project" value="TreeGrafter"/>
</dbReference>
<dbReference type="InterPro" id="IPR024528">
    <property type="entry name" value="ThrE_2"/>
</dbReference>
<evidence type="ECO:0000256" key="3">
    <source>
        <dbReference type="ARBA" id="ARBA00022519"/>
    </source>
</evidence>
<feature type="domain" description="Threonine/Serine exporter ThrE" evidence="9">
    <location>
        <begin position="9"/>
        <end position="149"/>
    </location>
</feature>